<dbReference type="PANTHER" id="PTHR11439">
    <property type="entry name" value="GAG-POL-RELATED RETROTRANSPOSON"/>
    <property type="match status" value="1"/>
</dbReference>
<organism evidence="2">
    <name type="scientific">Tanacetum cinerariifolium</name>
    <name type="common">Dalmatian daisy</name>
    <name type="synonym">Chrysanthemum cinerariifolium</name>
    <dbReference type="NCBI Taxonomy" id="118510"/>
    <lineage>
        <taxon>Eukaryota</taxon>
        <taxon>Viridiplantae</taxon>
        <taxon>Streptophyta</taxon>
        <taxon>Embryophyta</taxon>
        <taxon>Tracheophyta</taxon>
        <taxon>Spermatophyta</taxon>
        <taxon>Magnoliopsida</taxon>
        <taxon>eudicotyledons</taxon>
        <taxon>Gunneridae</taxon>
        <taxon>Pentapetalae</taxon>
        <taxon>asterids</taxon>
        <taxon>campanulids</taxon>
        <taxon>Asterales</taxon>
        <taxon>Asteraceae</taxon>
        <taxon>Asteroideae</taxon>
        <taxon>Anthemideae</taxon>
        <taxon>Anthemidinae</taxon>
        <taxon>Tanacetum</taxon>
    </lineage>
</organism>
<proteinExistence type="predicted"/>
<dbReference type="CDD" id="cd09272">
    <property type="entry name" value="RNase_HI_RT_Ty1"/>
    <property type="match status" value="1"/>
</dbReference>
<dbReference type="Pfam" id="PF07727">
    <property type="entry name" value="RVT_2"/>
    <property type="match status" value="1"/>
</dbReference>
<name>A0A6L2NGH9_TANCI</name>
<dbReference type="PANTHER" id="PTHR11439:SF495">
    <property type="entry name" value="REVERSE TRANSCRIPTASE, RNA-DEPENDENT DNA POLYMERASE-RELATED"/>
    <property type="match status" value="1"/>
</dbReference>
<dbReference type="InterPro" id="IPR013103">
    <property type="entry name" value="RVT_2"/>
</dbReference>
<protein>
    <submittedName>
        <fullName evidence="2">Gag-Pol polyprotein</fullName>
    </submittedName>
</protein>
<dbReference type="AlphaFoldDB" id="A0A6L2NGH9"/>
<reference evidence="2" key="1">
    <citation type="journal article" date="2019" name="Sci. Rep.">
        <title>Draft genome of Tanacetum cinerariifolium, the natural source of mosquito coil.</title>
        <authorList>
            <person name="Yamashiro T."/>
            <person name="Shiraishi A."/>
            <person name="Satake H."/>
            <person name="Nakayama K."/>
        </authorList>
    </citation>
    <scope>NUCLEOTIDE SEQUENCE</scope>
</reference>
<comment type="caution">
    <text evidence="2">The sequence shown here is derived from an EMBL/GenBank/DDBJ whole genome shotgun (WGS) entry which is preliminary data.</text>
</comment>
<evidence type="ECO:0000259" key="1">
    <source>
        <dbReference type="Pfam" id="PF07727"/>
    </source>
</evidence>
<evidence type="ECO:0000313" key="2">
    <source>
        <dbReference type="EMBL" id="GEU85316.1"/>
    </source>
</evidence>
<sequence>METTHAKFDELTAMAFEHDSLEPIFQRFINDDSSAESMNIPSKEDLDNLFEPIYEEYFKNSTLEPKNIKEAMSDHSWIESMQDELHQFERLDVWELVPRPDEEVYVSQLDGIVDPDIPNHVYRLKKALYSLKQAPRAWYDKLSSFLIEHYFTKECESAEPLRVVRCSFKRQDCTVMSTAEAKYVSLTACCAQVIWMRTQLLDYGYKYNRISMYYDSNSVIAISCNPVQYLRTKHIDIRYHFIKEHVEKGTVELYFVGIEYQLGDLFTKALPKERFEYLAYRIELILSSNFRTTGLVKPWQTLCKMFSRCLTIREGLYYSLEHPSTWIPYLKFIKLIVSYYMTSSPEILRRARDKYHNLADDMMVKNIFNSRRHKDGFGIKIPSWMITDDMKLKNHDELEAKQNVQKVKEHLITEEIEKLVEGTENVENVEVDSSTIRQNDNQIDPDTRLEPRNNKEILEVKMTVEVQPVNINEEVEKLIVDDYKLKGWEKGRIYRSLGIHHPLQQLDPLRFILLSYLWILRNFKN</sequence>
<dbReference type="EMBL" id="BKCJ010009083">
    <property type="protein sequence ID" value="GEU85316.1"/>
    <property type="molecule type" value="Genomic_DNA"/>
</dbReference>
<feature type="domain" description="Reverse transcriptase Ty1/copia-type" evidence="1">
    <location>
        <begin position="101"/>
        <end position="154"/>
    </location>
</feature>
<accession>A0A6L2NGH9</accession>
<gene>
    <name evidence="2" type="ORF">Tci_057294</name>
</gene>